<organism evidence="1">
    <name type="scientific">marine sediment metagenome</name>
    <dbReference type="NCBI Taxonomy" id="412755"/>
    <lineage>
        <taxon>unclassified sequences</taxon>
        <taxon>metagenomes</taxon>
        <taxon>ecological metagenomes</taxon>
    </lineage>
</organism>
<feature type="non-terminal residue" evidence="1">
    <location>
        <position position="1"/>
    </location>
</feature>
<comment type="caution">
    <text evidence="1">The sequence shown here is derived from an EMBL/GenBank/DDBJ whole genome shotgun (WGS) entry which is preliminary data.</text>
</comment>
<proteinExistence type="predicted"/>
<protein>
    <submittedName>
        <fullName evidence="1">Uncharacterized protein</fullName>
    </submittedName>
</protein>
<sequence length="83" mass="9721">HGGYRTIFSHRFAKAFWGEETMGKDGSKYEDYLKSCLDAGMTKDEALSDWEVDDDNFTISAWQYHLQQMVLEKEALKYLEKCL</sequence>
<accession>X1AJJ8</accession>
<dbReference type="EMBL" id="BART01015279">
    <property type="protein sequence ID" value="GAG82429.1"/>
    <property type="molecule type" value="Genomic_DNA"/>
</dbReference>
<reference evidence="1" key="1">
    <citation type="journal article" date="2014" name="Front. Microbiol.">
        <title>High frequency of phylogenetically diverse reductive dehalogenase-homologous genes in deep subseafloor sedimentary metagenomes.</title>
        <authorList>
            <person name="Kawai M."/>
            <person name="Futagami T."/>
            <person name="Toyoda A."/>
            <person name="Takaki Y."/>
            <person name="Nishi S."/>
            <person name="Hori S."/>
            <person name="Arai W."/>
            <person name="Tsubouchi T."/>
            <person name="Morono Y."/>
            <person name="Uchiyama I."/>
            <person name="Ito T."/>
            <person name="Fujiyama A."/>
            <person name="Inagaki F."/>
            <person name="Takami H."/>
        </authorList>
    </citation>
    <scope>NUCLEOTIDE SEQUENCE</scope>
    <source>
        <strain evidence="1">Expedition CK06-06</strain>
    </source>
</reference>
<name>X1AJJ8_9ZZZZ</name>
<dbReference type="AlphaFoldDB" id="X1AJJ8"/>
<evidence type="ECO:0000313" key="1">
    <source>
        <dbReference type="EMBL" id="GAG82429.1"/>
    </source>
</evidence>
<gene>
    <name evidence="1" type="ORF">S01H4_29715</name>
</gene>